<gene>
    <name evidence="12" type="ORF">HannXRQ_Chr03g0073801</name>
    <name evidence="11" type="ORF">HanXRQr2_Chr03g0101261</name>
</gene>
<reference evidence="12" key="2">
    <citation type="submission" date="2017-02" db="EMBL/GenBank/DDBJ databases">
        <title>Sunflower complete genome.</title>
        <authorList>
            <person name="Langlade N."/>
            <person name="Munos S."/>
        </authorList>
    </citation>
    <scope>NUCLEOTIDE SEQUENCE [LARGE SCALE GENOMIC DNA]</scope>
    <source>
        <tissue evidence="12">Leaves</tissue>
    </source>
</reference>
<accession>A0A251V9I6</accession>
<organism evidence="12 13">
    <name type="scientific">Helianthus annuus</name>
    <name type="common">Common sunflower</name>
    <dbReference type="NCBI Taxonomy" id="4232"/>
    <lineage>
        <taxon>Eukaryota</taxon>
        <taxon>Viridiplantae</taxon>
        <taxon>Streptophyta</taxon>
        <taxon>Embryophyta</taxon>
        <taxon>Tracheophyta</taxon>
        <taxon>Spermatophyta</taxon>
        <taxon>Magnoliopsida</taxon>
        <taxon>eudicotyledons</taxon>
        <taxon>Gunneridae</taxon>
        <taxon>Pentapetalae</taxon>
        <taxon>asterids</taxon>
        <taxon>campanulids</taxon>
        <taxon>Asterales</taxon>
        <taxon>Asteraceae</taxon>
        <taxon>Asteroideae</taxon>
        <taxon>Heliantheae alliance</taxon>
        <taxon>Heliantheae</taxon>
        <taxon>Helianthus</taxon>
    </lineage>
</organism>
<evidence type="ECO:0000256" key="2">
    <source>
        <dbReference type="ARBA" id="ARBA00007214"/>
    </source>
</evidence>
<dbReference type="EMBL" id="CM007892">
    <property type="protein sequence ID" value="OTG31281.1"/>
    <property type="molecule type" value="Genomic_DNA"/>
</dbReference>
<dbReference type="PANTHER" id="PTHR31713">
    <property type="entry name" value="OS02G0177800 PROTEIN"/>
    <property type="match status" value="1"/>
</dbReference>
<comment type="subcellular location">
    <subcellularLocation>
        <location evidence="1">Nucleus</location>
    </subcellularLocation>
</comment>
<dbReference type="AlphaFoldDB" id="A0A251V9I6"/>
<dbReference type="InterPro" id="IPR046831">
    <property type="entry name" value="Calmodulin_bind_N"/>
</dbReference>
<evidence type="ECO:0000259" key="9">
    <source>
        <dbReference type="Pfam" id="PF20451"/>
    </source>
</evidence>
<evidence type="ECO:0000313" key="11">
    <source>
        <dbReference type="EMBL" id="KAF5813648.1"/>
    </source>
</evidence>
<reference evidence="11 13" key="1">
    <citation type="journal article" date="2017" name="Nature">
        <title>The sunflower genome provides insights into oil metabolism, flowering and Asterid evolution.</title>
        <authorList>
            <person name="Badouin H."/>
            <person name="Gouzy J."/>
            <person name="Grassa C.J."/>
            <person name="Murat F."/>
            <person name="Staton S.E."/>
            <person name="Cottret L."/>
            <person name="Lelandais-Briere C."/>
            <person name="Owens G.L."/>
            <person name="Carrere S."/>
            <person name="Mayjonade B."/>
            <person name="Legrand L."/>
            <person name="Gill N."/>
            <person name="Kane N.C."/>
            <person name="Bowers J.E."/>
            <person name="Hubner S."/>
            <person name="Bellec A."/>
            <person name="Berard A."/>
            <person name="Berges H."/>
            <person name="Blanchet N."/>
            <person name="Boniface M.C."/>
            <person name="Brunel D."/>
            <person name="Catrice O."/>
            <person name="Chaidir N."/>
            <person name="Claudel C."/>
            <person name="Donnadieu C."/>
            <person name="Faraut T."/>
            <person name="Fievet G."/>
            <person name="Helmstetter N."/>
            <person name="King M."/>
            <person name="Knapp S.J."/>
            <person name="Lai Z."/>
            <person name="Le Paslier M.C."/>
            <person name="Lippi Y."/>
            <person name="Lorenzon L."/>
            <person name="Mandel J.R."/>
            <person name="Marage G."/>
            <person name="Marchand G."/>
            <person name="Marquand E."/>
            <person name="Bret-Mestries E."/>
            <person name="Morien E."/>
            <person name="Nambeesan S."/>
            <person name="Nguyen T."/>
            <person name="Pegot-Espagnet P."/>
            <person name="Pouilly N."/>
            <person name="Raftis F."/>
            <person name="Sallet E."/>
            <person name="Schiex T."/>
            <person name="Thomas J."/>
            <person name="Vandecasteele C."/>
            <person name="Vares D."/>
            <person name="Vear F."/>
            <person name="Vautrin S."/>
            <person name="Crespi M."/>
            <person name="Mangin B."/>
            <person name="Burke J.M."/>
            <person name="Salse J."/>
            <person name="Munos S."/>
            <person name="Vincourt P."/>
            <person name="Rieseberg L.H."/>
            <person name="Langlade N.B."/>
        </authorList>
    </citation>
    <scope>NUCLEOTIDE SEQUENCE [LARGE SCALE GENOMIC DNA]</scope>
    <source>
        <strain evidence="13">cv. SF193</strain>
        <tissue evidence="11">Leaves</tissue>
    </source>
</reference>
<evidence type="ECO:0000256" key="4">
    <source>
        <dbReference type="ARBA" id="ARBA00023125"/>
    </source>
</evidence>
<dbReference type="OMA" id="PSCTHIP"/>
<dbReference type="Pfam" id="PF07887">
    <property type="entry name" value="Calmodulin_bind"/>
    <property type="match status" value="1"/>
</dbReference>
<keyword evidence="4" id="KW-0238">DNA-binding</keyword>
<evidence type="ECO:0000313" key="13">
    <source>
        <dbReference type="Proteomes" id="UP000215914"/>
    </source>
</evidence>
<evidence type="ECO:0000256" key="1">
    <source>
        <dbReference type="ARBA" id="ARBA00004123"/>
    </source>
</evidence>
<dbReference type="EMBL" id="MNCJ02000318">
    <property type="protein sequence ID" value="KAF5813648.1"/>
    <property type="molecule type" value="Genomic_DNA"/>
</dbReference>
<dbReference type="Pfam" id="PF20452">
    <property type="entry name" value="Calmod_bind_C"/>
    <property type="match status" value="1"/>
</dbReference>
<dbReference type="OrthoDB" id="748178at2759"/>
<keyword evidence="13" id="KW-1185">Reference proteome</keyword>
<dbReference type="STRING" id="4232.A0A251V9I6"/>
<dbReference type="GO" id="GO:0005634">
    <property type="term" value="C:nucleus"/>
    <property type="evidence" value="ECO:0000318"/>
    <property type="project" value="GO_Central"/>
</dbReference>
<protein>
    <submittedName>
        <fullName evidence="11 12">CALMODULIN-BINDING PROTEIN60</fullName>
    </submittedName>
</protein>
<keyword evidence="6" id="KW-0804">Transcription</keyword>
<dbReference type="PANTHER" id="PTHR31713:SF65">
    <property type="entry name" value="CAM-BINDING PROTEIN 60-LIKE G-RELATED"/>
    <property type="match status" value="1"/>
</dbReference>
<keyword evidence="3" id="KW-0805">Transcription regulation</keyword>
<evidence type="ECO:0000313" key="12">
    <source>
        <dbReference type="EMBL" id="OTG31281.1"/>
    </source>
</evidence>
<evidence type="ECO:0000259" key="10">
    <source>
        <dbReference type="Pfam" id="PF20452"/>
    </source>
</evidence>
<evidence type="ECO:0000256" key="7">
    <source>
        <dbReference type="ARBA" id="ARBA00023242"/>
    </source>
</evidence>
<dbReference type="GO" id="GO:0043565">
    <property type="term" value="F:sequence-specific DNA binding"/>
    <property type="evidence" value="ECO:0000318"/>
    <property type="project" value="GO_Central"/>
</dbReference>
<evidence type="ECO:0000259" key="8">
    <source>
        <dbReference type="Pfam" id="PF07887"/>
    </source>
</evidence>
<evidence type="ECO:0000256" key="3">
    <source>
        <dbReference type="ARBA" id="ARBA00023015"/>
    </source>
</evidence>
<dbReference type="Proteomes" id="UP000215914">
    <property type="component" value="Chromosome 3"/>
</dbReference>
<dbReference type="Pfam" id="PF20451">
    <property type="entry name" value="Calmod_bind_M"/>
    <property type="match status" value="1"/>
</dbReference>
<dbReference type="InterPro" id="IPR046829">
    <property type="entry name" value="Calmod_bind_C"/>
</dbReference>
<dbReference type="InParanoid" id="A0A251V9I6"/>
<feature type="domain" description="Calmodulin binding protein-like N-terminal" evidence="8">
    <location>
        <begin position="77"/>
        <end position="224"/>
    </location>
</feature>
<dbReference type="FunCoup" id="A0A251V9I6">
    <property type="interactions" value="49"/>
</dbReference>
<dbReference type="InterPro" id="IPR012416">
    <property type="entry name" value="CBP60"/>
</dbReference>
<keyword evidence="7" id="KW-0539">Nucleus</keyword>
<reference evidence="11" key="3">
    <citation type="submission" date="2020-06" db="EMBL/GenBank/DDBJ databases">
        <title>Helianthus annuus Genome sequencing and assembly Release 2.</title>
        <authorList>
            <person name="Gouzy J."/>
            <person name="Langlade N."/>
            <person name="Munos S."/>
        </authorList>
    </citation>
    <scope>NUCLEOTIDE SEQUENCE</scope>
    <source>
        <tissue evidence="11">Leaves</tissue>
    </source>
</reference>
<name>A0A251V9I6_HELAN</name>
<comment type="similarity">
    <text evidence="2">Belongs to the plant ACBP60 protein family.</text>
</comment>
<feature type="domain" description="Calmodulin binding protein C-terminal" evidence="10">
    <location>
        <begin position="306"/>
        <end position="366"/>
    </location>
</feature>
<evidence type="ECO:0000256" key="6">
    <source>
        <dbReference type="ARBA" id="ARBA00023163"/>
    </source>
</evidence>
<dbReference type="GO" id="GO:0080142">
    <property type="term" value="P:regulation of salicylic acid biosynthetic process"/>
    <property type="evidence" value="ECO:0000318"/>
    <property type="project" value="GO_Central"/>
</dbReference>
<feature type="domain" description="Calmodulin binding protein central" evidence="9">
    <location>
        <begin position="237"/>
        <end position="301"/>
    </location>
</feature>
<dbReference type="Gramene" id="mRNA:HanXRQr2_Chr03g0101261">
    <property type="protein sequence ID" value="mRNA:HanXRQr2_Chr03g0101261"/>
    <property type="gene ID" value="HanXRQr2_Chr03g0101261"/>
</dbReference>
<dbReference type="GO" id="GO:0005516">
    <property type="term" value="F:calmodulin binding"/>
    <property type="evidence" value="ECO:0007669"/>
    <property type="project" value="InterPro"/>
</dbReference>
<sequence length="483" mass="54526">MGFKRSLYGEEEDYFTVVNQEAKRRITSTQDLVSTLEPLIRRWVREEVQQSCQSFFCTLPRIDLPINALQPCYTTPLQLRFQAKLPNMFFTGSRIESEDKKAVKLVLFDVSSNKVVSSGPFSSLKVEIVALDGDFSADDEEDWPEKDFDAKLISARDGRRPLITGELLVTLQNGVADLGELCFTDNSSWRRSRKFMIGARVKKDTCTGSRIREAKSQAFIVKDHRGESYRKHHPPSLNDDVWRLEKIAKDGVFHKRLASNRICTVKDFLQMYVTNQTSLRKLLGGSSSKTWDTIIKHAKDCVLDDKLYICRSGADGTGIFLNSIMTVVGATFDGQNFLPLDKLSVLQTPVVEAMKQQVYKELDGMVPMDASSVFEVSMPIRHEQLKSEVGMHDMYDADLAAAAAVVNIDDWHTGTSLWQGNELFIDPSNQTIDIFSSDFGICFSSNGSPRARWCKIRAALKWGSVRRDVASKKMADSYLDFLV</sequence>
<evidence type="ECO:0000256" key="5">
    <source>
        <dbReference type="ARBA" id="ARBA00023159"/>
    </source>
</evidence>
<proteinExistence type="inferred from homology"/>
<keyword evidence="5" id="KW-0010">Activator</keyword>
<dbReference type="InterPro" id="IPR046830">
    <property type="entry name" value="Calmod_bind_M"/>
</dbReference>
<dbReference type="GO" id="GO:0003700">
    <property type="term" value="F:DNA-binding transcription factor activity"/>
    <property type="evidence" value="ECO:0000318"/>
    <property type="project" value="GO_Central"/>
</dbReference>